<dbReference type="AlphaFoldDB" id="A0A926DJ31"/>
<dbReference type="InterPro" id="IPR043740">
    <property type="entry name" value="DUF5685"/>
</dbReference>
<protein>
    <submittedName>
        <fullName evidence="1">Uncharacterized protein</fullName>
    </submittedName>
</protein>
<gene>
    <name evidence="1" type="ORF">H8693_08680</name>
</gene>
<reference evidence="1" key="1">
    <citation type="submission" date="2020-08" db="EMBL/GenBank/DDBJ databases">
        <title>Genome public.</title>
        <authorList>
            <person name="Liu C."/>
            <person name="Sun Q."/>
        </authorList>
    </citation>
    <scope>NUCLEOTIDE SEQUENCE</scope>
    <source>
        <strain evidence="1">NSJ-63</strain>
    </source>
</reference>
<accession>A0A926DJ31</accession>
<proteinExistence type="predicted"/>
<evidence type="ECO:0000313" key="1">
    <source>
        <dbReference type="EMBL" id="MBC8539008.1"/>
    </source>
</evidence>
<keyword evidence="2" id="KW-1185">Reference proteome</keyword>
<evidence type="ECO:0000313" key="2">
    <source>
        <dbReference type="Proteomes" id="UP000617951"/>
    </source>
</evidence>
<dbReference type="Proteomes" id="UP000617951">
    <property type="component" value="Unassembled WGS sequence"/>
</dbReference>
<dbReference type="EMBL" id="JACRSS010000004">
    <property type="protein sequence ID" value="MBC8539008.1"/>
    <property type="molecule type" value="Genomic_DNA"/>
</dbReference>
<sequence length="285" mass="32209">MFGYISIDKPEMKVRDFETFRAYYCGLCRQIRRDYGQLPRLVLSYDCTFLYILGAALEDSIPEYAKKRCPVSPIRKRGFARDHGAEYAAAVNVLLAADNLRDKVKDDKNLGAGAMLLAYRGVYRKAGRKYPRAAASIGEALERLSQMEREKESNLDKVADAFAGMLRDIFAGLGKHKDEEKVLGHLGYNLGRWIYLADAYHDRQRDARKGAYNPFLCRYGKDAAEQSGGEMKETAAFSLNSSLHAACAAYDLLEIKKHKEILDNILYSGLYKKTEQILKESGKET</sequence>
<dbReference type="Pfam" id="PF18937">
    <property type="entry name" value="DUF5685"/>
    <property type="match status" value="1"/>
</dbReference>
<name>A0A926DJ31_9FIRM</name>
<comment type="caution">
    <text evidence="1">The sequence shown here is derived from an EMBL/GenBank/DDBJ whole genome shotgun (WGS) entry which is preliminary data.</text>
</comment>
<dbReference type="RefSeq" id="WP_249280646.1">
    <property type="nucleotide sequence ID" value="NZ_JACRSS010000004.1"/>
</dbReference>
<organism evidence="1 2">
    <name type="scientific">Guopingia tenuis</name>
    <dbReference type="NCBI Taxonomy" id="2763656"/>
    <lineage>
        <taxon>Bacteria</taxon>
        <taxon>Bacillati</taxon>
        <taxon>Bacillota</taxon>
        <taxon>Clostridia</taxon>
        <taxon>Christensenellales</taxon>
        <taxon>Christensenellaceae</taxon>
        <taxon>Guopingia</taxon>
    </lineage>
</organism>